<dbReference type="PANTHER" id="PTHR13289:SF3">
    <property type="entry name" value="BIFOCAL, ISOFORM F"/>
    <property type="match status" value="1"/>
</dbReference>
<dbReference type="GO" id="GO:0006935">
    <property type="term" value="P:chemotaxis"/>
    <property type="evidence" value="ECO:0007669"/>
    <property type="project" value="TreeGrafter"/>
</dbReference>
<feature type="region of interest" description="Disordered" evidence="8">
    <location>
        <begin position="164"/>
        <end position="184"/>
    </location>
</feature>
<dbReference type="PANTHER" id="PTHR13289">
    <property type="entry name" value="PROTEIN PHOSPHATASE 1-BINDING PROTEIN BIFOCAL"/>
    <property type="match status" value="1"/>
</dbReference>
<keyword evidence="4" id="KW-0256">Endoplasmic reticulum</keyword>
<feature type="region of interest" description="Disordered" evidence="8">
    <location>
        <begin position="457"/>
        <end position="484"/>
    </location>
</feature>
<evidence type="ECO:0000313" key="9">
    <source>
        <dbReference type="EMBL" id="KAK7575887.1"/>
    </source>
</evidence>
<sequence>MILIRRDNPKLDAIPQWKRELLYRKRIARFTNTYARTSFCNFASSDQMCGSKQRYPRTANKRSLDRCRQPDFHLQHALDAATTTNCVSDAVHVHATISSVDNMKLLDEVCARDSIVVKSRTRFNAPRTDRIRQNYLKHVIEMNEGKCRPERLRYAAAKCSPRSKIRSLSPPVQPPDDDLSDSSEELRYGPGIVNKLKTKYMSMTLRDNQKKYGRPSLSNLRKASSLDNLLDDDILDANNTYQISSVVSCCVNKFEYSSRESSSAGCVTVNFCADLKRARSMETLQESPTELRSHKPYENGQTPLESVACDEKRREDKELPPPDLVKETLKIFENCHQNSNGSSWKCSNEVKSPKKNVPSCGKPVLYPKPVIVSSVESKKVVKSAPVLENGVDERKVNGVDERKVNGVESPTRCSLASIKVNFESKIESPRTNTTAHFTTSNVSLKTAQILAPSPEKVLLNGDTKKPPLRENGLDKSCRDESKPRSDILKPLDTLPVRQVGIIRPLVSSKSTSATVVSATTTMLTPQEIEKNYINAQKNLDSEKLNGEKECEKFASPNKEEVIGVSPPNGVNKPSTLWCKKPWNQQQNTMVFNFRDRKDVPDYIENDGLLLTPNRDRAKVSEIFCFSFYIAVWEK</sequence>
<comment type="subcellular location">
    <subcellularLocation>
        <location evidence="1">Nucleus membrane</location>
        <topology evidence="1">Multi-pass membrane protein</topology>
    </subcellularLocation>
    <subcellularLocation>
        <location evidence="2">Rough endoplasmic reticulum membrane</location>
        <topology evidence="2">Multi-pass membrane protein</topology>
    </subcellularLocation>
</comment>
<evidence type="ECO:0000256" key="8">
    <source>
        <dbReference type="SAM" id="MobiDB-lite"/>
    </source>
</evidence>
<dbReference type="GO" id="GO:0008017">
    <property type="term" value="F:microtubule binding"/>
    <property type="evidence" value="ECO:0007669"/>
    <property type="project" value="TreeGrafter"/>
</dbReference>
<gene>
    <name evidence="9" type="ORF">V9T40_012173</name>
</gene>
<evidence type="ECO:0000256" key="3">
    <source>
        <dbReference type="ARBA" id="ARBA00022692"/>
    </source>
</evidence>
<dbReference type="GO" id="GO:0023041">
    <property type="term" value="P:neuronal signal transduction"/>
    <property type="evidence" value="ECO:0007669"/>
    <property type="project" value="InterPro"/>
</dbReference>
<comment type="caution">
    <text evidence="9">The sequence shown here is derived from an EMBL/GenBank/DDBJ whole genome shotgun (WGS) entry which is preliminary data.</text>
</comment>
<evidence type="ECO:0000256" key="2">
    <source>
        <dbReference type="ARBA" id="ARBA00004269"/>
    </source>
</evidence>
<feature type="region of interest" description="Disordered" evidence="8">
    <location>
        <begin position="284"/>
        <end position="320"/>
    </location>
</feature>
<keyword evidence="10" id="KW-1185">Reference proteome</keyword>
<dbReference type="InterPro" id="IPR019130">
    <property type="entry name" value="Macoilin"/>
</dbReference>
<dbReference type="Proteomes" id="UP001367676">
    <property type="component" value="Unassembled WGS sequence"/>
</dbReference>
<feature type="compositionally biased region" description="Basic and acidic residues" evidence="8">
    <location>
        <begin position="462"/>
        <end position="484"/>
    </location>
</feature>
<evidence type="ECO:0000256" key="6">
    <source>
        <dbReference type="ARBA" id="ARBA00023136"/>
    </source>
</evidence>
<proteinExistence type="predicted"/>
<organism evidence="9 10">
    <name type="scientific">Parthenolecanium corni</name>
    <dbReference type="NCBI Taxonomy" id="536013"/>
    <lineage>
        <taxon>Eukaryota</taxon>
        <taxon>Metazoa</taxon>
        <taxon>Ecdysozoa</taxon>
        <taxon>Arthropoda</taxon>
        <taxon>Hexapoda</taxon>
        <taxon>Insecta</taxon>
        <taxon>Pterygota</taxon>
        <taxon>Neoptera</taxon>
        <taxon>Paraneoptera</taxon>
        <taxon>Hemiptera</taxon>
        <taxon>Sternorrhyncha</taxon>
        <taxon>Coccoidea</taxon>
        <taxon>Coccidae</taxon>
        <taxon>Parthenolecanium</taxon>
    </lineage>
</organism>
<dbReference type="GO" id="GO:0031965">
    <property type="term" value="C:nuclear membrane"/>
    <property type="evidence" value="ECO:0007669"/>
    <property type="project" value="UniProtKB-SubCell"/>
</dbReference>
<dbReference type="GO" id="GO:0030867">
    <property type="term" value="C:rough endoplasmic reticulum membrane"/>
    <property type="evidence" value="ECO:0007669"/>
    <property type="project" value="UniProtKB-SubCell"/>
</dbReference>
<name>A0AAN9T6Q0_9HEMI</name>
<keyword evidence="5" id="KW-1133">Transmembrane helix</keyword>
<dbReference type="AlphaFoldDB" id="A0AAN9T6Q0"/>
<feature type="compositionally biased region" description="Basic and acidic residues" evidence="8">
    <location>
        <begin position="309"/>
        <end position="320"/>
    </location>
</feature>
<evidence type="ECO:0000256" key="4">
    <source>
        <dbReference type="ARBA" id="ARBA00022824"/>
    </source>
</evidence>
<keyword evidence="3" id="KW-0812">Transmembrane</keyword>
<dbReference type="EMBL" id="JBBCAQ010000036">
    <property type="protein sequence ID" value="KAK7575887.1"/>
    <property type="molecule type" value="Genomic_DNA"/>
</dbReference>
<evidence type="ECO:0000313" key="10">
    <source>
        <dbReference type="Proteomes" id="UP001367676"/>
    </source>
</evidence>
<accession>A0AAN9T6Q0</accession>
<protein>
    <submittedName>
        <fullName evidence="9">Uncharacterized protein</fullName>
    </submittedName>
</protein>
<keyword evidence="6" id="KW-0472">Membrane</keyword>
<reference evidence="9 10" key="1">
    <citation type="submission" date="2024-03" db="EMBL/GenBank/DDBJ databases">
        <title>Adaptation during the transition from Ophiocordyceps entomopathogen to insect associate is accompanied by gene loss and intensified selection.</title>
        <authorList>
            <person name="Ward C.M."/>
            <person name="Onetto C.A."/>
            <person name="Borneman A.R."/>
        </authorList>
    </citation>
    <scope>NUCLEOTIDE SEQUENCE [LARGE SCALE GENOMIC DNA]</scope>
    <source>
        <strain evidence="9">AWRI1</strain>
        <tissue evidence="9">Single Adult Female</tissue>
    </source>
</reference>
<evidence type="ECO:0000256" key="5">
    <source>
        <dbReference type="ARBA" id="ARBA00022989"/>
    </source>
</evidence>
<evidence type="ECO:0000256" key="7">
    <source>
        <dbReference type="ARBA" id="ARBA00023242"/>
    </source>
</evidence>
<evidence type="ECO:0000256" key="1">
    <source>
        <dbReference type="ARBA" id="ARBA00004232"/>
    </source>
</evidence>
<keyword evidence="7" id="KW-0539">Nucleus</keyword>